<dbReference type="KEGG" id="aara:120895462"/>
<dbReference type="GeneID" id="120895462"/>
<accession>A0A182HJE1</accession>
<dbReference type="RefSeq" id="XP_040154803.1">
    <property type="nucleotide sequence ID" value="XM_040298869.1"/>
</dbReference>
<dbReference type="RefSeq" id="XP_040154804.1">
    <property type="nucleotide sequence ID" value="XM_040298870.1"/>
</dbReference>
<protein>
    <submittedName>
        <fullName evidence="2">Uncharacterized protein</fullName>
    </submittedName>
</protein>
<keyword evidence="3" id="KW-1185">Reference proteome</keyword>
<dbReference type="EnsemblMetazoa" id="AARA001358-RA">
    <property type="protein sequence ID" value="AARA001358-PA"/>
    <property type="gene ID" value="AARA001358"/>
</dbReference>
<dbReference type="RefSeq" id="XP_040154802.1">
    <property type="nucleotide sequence ID" value="XM_040298868.1"/>
</dbReference>
<evidence type="ECO:0000313" key="2">
    <source>
        <dbReference type="EnsemblMetazoa" id="AARA001358-PA"/>
    </source>
</evidence>
<feature type="region of interest" description="Disordered" evidence="1">
    <location>
        <begin position="255"/>
        <end position="279"/>
    </location>
</feature>
<feature type="compositionally biased region" description="Low complexity" evidence="1">
    <location>
        <begin position="600"/>
        <end position="620"/>
    </location>
</feature>
<name>A0A182HJE1_ANOAR</name>
<evidence type="ECO:0000313" key="3">
    <source>
        <dbReference type="Proteomes" id="UP000075840"/>
    </source>
</evidence>
<organism evidence="2 3">
    <name type="scientific">Anopheles arabiensis</name>
    <name type="common">Mosquito</name>
    <dbReference type="NCBI Taxonomy" id="7173"/>
    <lineage>
        <taxon>Eukaryota</taxon>
        <taxon>Metazoa</taxon>
        <taxon>Ecdysozoa</taxon>
        <taxon>Arthropoda</taxon>
        <taxon>Hexapoda</taxon>
        <taxon>Insecta</taxon>
        <taxon>Pterygota</taxon>
        <taxon>Neoptera</taxon>
        <taxon>Endopterygota</taxon>
        <taxon>Diptera</taxon>
        <taxon>Nematocera</taxon>
        <taxon>Culicoidea</taxon>
        <taxon>Culicidae</taxon>
        <taxon>Anophelinae</taxon>
        <taxon>Anopheles</taxon>
    </lineage>
</organism>
<dbReference type="AlphaFoldDB" id="A0A182HJE1"/>
<feature type="region of interest" description="Disordered" evidence="1">
    <location>
        <begin position="590"/>
        <end position="662"/>
    </location>
</feature>
<feature type="compositionally biased region" description="Basic and acidic residues" evidence="1">
    <location>
        <begin position="357"/>
        <end position="372"/>
    </location>
</feature>
<sequence>MEDNTISMFMDVKLDIRERKLEFSHMKSWSRYFVRVEAVKCFPCYMRISFFSSPTDLTTDLIVRINIPGLTVQMATSRTKQHSYGLFWKNNRKRCCAYFALETQLLCERHLRWMKKSIRNLELYRQEMMQLRRASRTPMYEIRQEMQPLDPLADGAGAAVGGTDACDNMGIYQNLDNTQNIMDLQDILGPLPTVPVAVVAAARTDSSAAHNWSRRVSGMSGIYEEIRDDLAAGNASRLSRASIASGIYEEMKLGPAGASEPIGEEISTPPPPLPPRKRLNTNEDFEELQRSYTAPEVELMKKKRHHWLRLESVFGRKRTTSTNSQDSAKKSTGRKESKVDTKSPTTATGPSSSSAVVHRDKVGQLRLVENKRNSFSSPDLSRLKVSDAPGGGRYDEDAGAGNISCDNLSDGVGSCTSEFFLQPDIDYIEEDCCFGSSEYINMSGVSLSSEPPAAEGDKKQDYQREGFSTVLPDMRRLNISERVFEGFNGSVNSSTVNLVGCVAAIEGNGCETETSSLPQASQVERLPPPIRESELDGYLEMGPVGTGFNRQKLLDEAVIYRNNPLPAEGARLCGQQENEESIYMSMGGTEEKRLPEPIRSSSTSSSSSSSSGVSSASEQSYTNSQDGTAKHRCSVDDKIPSYYPNADLPRTPPSASGGKSKCGGAIVCSERDRMTTTPPAVTTLPRTVRSAQRVMSDATVEAHDRIQASFRTPKGNCRRLRTSHGTRLPMKDAAPHAVECVSSGGSPKLYQKYATLARISSPPSSKCMDGGKQSLEANVESACGSPAAPTPASNTPVSKRFGSLPRFGKFDLSPLRMKINSVLQRHNSGNL</sequence>
<feature type="compositionally biased region" description="Low complexity" evidence="1">
    <location>
        <begin position="785"/>
        <end position="796"/>
    </location>
</feature>
<evidence type="ECO:0000256" key="1">
    <source>
        <dbReference type="SAM" id="MobiDB-lite"/>
    </source>
</evidence>
<dbReference type="EMBL" id="APCN01002154">
    <property type="status" value="NOT_ANNOTATED_CDS"/>
    <property type="molecule type" value="Genomic_DNA"/>
</dbReference>
<feature type="region of interest" description="Disordered" evidence="1">
    <location>
        <begin position="318"/>
        <end position="395"/>
    </location>
</feature>
<dbReference type="VEuPathDB" id="VectorBase:AARA21_008171"/>
<reference evidence="2" key="1">
    <citation type="submission" date="2022-08" db="UniProtKB">
        <authorList>
            <consortium name="EnsemblMetazoa"/>
        </authorList>
    </citation>
    <scope>IDENTIFICATION</scope>
    <source>
        <strain evidence="2">Dongola</strain>
    </source>
</reference>
<dbReference type="VEuPathDB" id="VectorBase:AARA001358"/>
<feature type="region of interest" description="Disordered" evidence="1">
    <location>
        <begin position="778"/>
        <end position="800"/>
    </location>
</feature>
<feature type="compositionally biased region" description="Basic and acidic residues" evidence="1">
    <location>
        <begin position="327"/>
        <end position="341"/>
    </location>
</feature>
<proteinExistence type="predicted"/>
<dbReference type="Proteomes" id="UP000075840">
    <property type="component" value="Unassembled WGS sequence"/>
</dbReference>
<feature type="compositionally biased region" description="Low complexity" evidence="1">
    <location>
        <begin position="342"/>
        <end position="355"/>
    </location>
</feature>